<dbReference type="GO" id="GO:0000049">
    <property type="term" value="F:tRNA binding"/>
    <property type="evidence" value="ECO:0007669"/>
    <property type="project" value="InterPro"/>
</dbReference>
<dbReference type="GO" id="GO:0002143">
    <property type="term" value="P:tRNA wobble position uridine thiolation"/>
    <property type="evidence" value="ECO:0007669"/>
    <property type="project" value="TreeGrafter"/>
</dbReference>
<dbReference type="GO" id="GO:0016779">
    <property type="term" value="F:nucleotidyltransferase activity"/>
    <property type="evidence" value="ECO:0007669"/>
    <property type="project" value="UniProtKB-UniRule"/>
</dbReference>
<keyword evidence="1 3" id="KW-0963">Cytoplasm</keyword>
<comment type="similarity">
    <text evidence="3">Belongs to the CTU2/NCS2 family.</text>
</comment>
<keyword evidence="4" id="KW-0812">Transmembrane</keyword>
<evidence type="ECO:0000256" key="2">
    <source>
        <dbReference type="ARBA" id="ARBA00022694"/>
    </source>
</evidence>
<dbReference type="STRING" id="45607.A0A2T0FHH5"/>
<evidence type="ECO:0000313" key="6">
    <source>
        <dbReference type="Proteomes" id="UP000238350"/>
    </source>
</evidence>
<dbReference type="Proteomes" id="UP000238350">
    <property type="component" value="Unassembled WGS sequence"/>
</dbReference>
<evidence type="ECO:0000256" key="1">
    <source>
        <dbReference type="ARBA" id="ARBA00022490"/>
    </source>
</evidence>
<accession>A0A2T0FHH5</accession>
<organism evidence="5 6">
    <name type="scientific">Wickerhamiella sorbophila</name>
    <dbReference type="NCBI Taxonomy" id="45607"/>
    <lineage>
        <taxon>Eukaryota</taxon>
        <taxon>Fungi</taxon>
        <taxon>Dikarya</taxon>
        <taxon>Ascomycota</taxon>
        <taxon>Saccharomycotina</taxon>
        <taxon>Dipodascomycetes</taxon>
        <taxon>Dipodascales</taxon>
        <taxon>Trichomonascaceae</taxon>
        <taxon>Wickerhamiella</taxon>
    </lineage>
</organism>
<dbReference type="SUPFAM" id="SSF52402">
    <property type="entry name" value="Adenine nucleotide alpha hydrolases-like"/>
    <property type="match status" value="1"/>
</dbReference>
<dbReference type="PANTHER" id="PTHR20882:SF14">
    <property type="entry name" value="CYTOPLASMIC TRNA 2-THIOLATION PROTEIN 2"/>
    <property type="match status" value="1"/>
</dbReference>
<dbReference type="InterPro" id="IPR014729">
    <property type="entry name" value="Rossmann-like_a/b/a_fold"/>
</dbReference>
<name>A0A2T0FHH5_9ASCO</name>
<feature type="transmembrane region" description="Helical" evidence="4">
    <location>
        <begin position="52"/>
        <end position="74"/>
    </location>
</feature>
<keyword evidence="4" id="KW-1133">Transmembrane helix</keyword>
<evidence type="ECO:0000256" key="4">
    <source>
        <dbReference type="SAM" id="Phobius"/>
    </source>
</evidence>
<dbReference type="HAMAP" id="MF_03054">
    <property type="entry name" value="CTU2"/>
    <property type="match status" value="1"/>
</dbReference>
<dbReference type="Pfam" id="PF10288">
    <property type="entry name" value="CTU2"/>
    <property type="match status" value="1"/>
</dbReference>
<dbReference type="GO" id="GO:0005829">
    <property type="term" value="C:cytosol"/>
    <property type="evidence" value="ECO:0007669"/>
    <property type="project" value="TreeGrafter"/>
</dbReference>
<keyword evidence="2 3" id="KW-0819">tRNA processing</keyword>
<protein>
    <recommendedName>
        <fullName evidence="3">Cytoplasmic tRNA 2-thiolation protein 2</fullName>
    </recommendedName>
</protein>
<dbReference type="GO" id="GO:0016783">
    <property type="term" value="F:sulfurtransferase activity"/>
    <property type="evidence" value="ECO:0007669"/>
    <property type="project" value="TreeGrafter"/>
</dbReference>
<dbReference type="OrthoDB" id="25129at2759"/>
<gene>
    <name evidence="3" type="primary">NCS2</name>
    <name evidence="3" type="synonym">CTU2</name>
    <name evidence="5" type="ORF">B9G98_02072</name>
</gene>
<comment type="function">
    <text evidence="3">Plays a central role in 2-thiolation of mcm(5)S(2)U at tRNA wobble positions of tRNA(Lys), tRNA(Glu) and tRNA(Gln). May act by forming a heterodimer with NCS6 that ligates sulfur from thiocarboxylated URM1 onto the uridine of tRNAs at wobble position. Prior mcm(5) tRNA modification by the elongator complex is required for 2-thiolation. May also be involved in protein urmylation.</text>
</comment>
<keyword evidence="6" id="KW-1185">Reference proteome</keyword>
<dbReference type="Gene3D" id="3.40.50.620">
    <property type="entry name" value="HUPs"/>
    <property type="match status" value="1"/>
</dbReference>
<comment type="caution">
    <text evidence="5">The sequence shown here is derived from an EMBL/GenBank/DDBJ whole genome shotgun (WGS) entry which is preliminary data.</text>
</comment>
<proteinExistence type="inferred from homology"/>
<dbReference type="InterPro" id="IPR019407">
    <property type="entry name" value="CTU2"/>
</dbReference>
<evidence type="ECO:0000313" key="5">
    <source>
        <dbReference type="EMBL" id="PRT54452.1"/>
    </source>
</evidence>
<comment type="subcellular location">
    <subcellularLocation>
        <location evidence="3">Cytoplasm</location>
    </subcellularLocation>
</comment>
<dbReference type="UniPathway" id="UPA00988"/>
<keyword evidence="4" id="KW-0472">Membrane</keyword>
<sequence>MTACSRCGQESRVKTRGEHFCEDCYIGFLNIKFRKNLDIFRVNFMASSVPKLLVPVSFGLGSLVLVDMLGELLLRQRTNHGGRIGFTVQCVYVGDDIMEWPFGDDLPLIHIPKEKIFSEAFKIDGQPLTDSQLRGLSRSSIQDLEFQLRGRLISDIAKNYEAVVMGYSMTRLSELVISETVKGRGAGIPDLVAPGGRDRIYPLREILDDELQKYAQLRNLQKYVRPDRPVPMVTKMQSIDELVHRYFVDVQKEFPAVVSTVAKTASKLAQDTEECSVCGDGQGVCYACNVMLKARDSEKVIERMPTDDILAKYLLD</sequence>
<dbReference type="EMBL" id="NDIQ01000021">
    <property type="protein sequence ID" value="PRT54452.1"/>
    <property type="molecule type" value="Genomic_DNA"/>
</dbReference>
<evidence type="ECO:0000256" key="3">
    <source>
        <dbReference type="HAMAP-Rule" id="MF_03054"/>
    </source>
</evidence>
<dbReference type="GO" id="GO:0032447">
    <property type="term" value="P:protein urmylation"/>
    <property type="evidence" value="ECO:0007669"/>
    <property type="project" value="UniProtKB-UniRule"/>
</dbReference>
<dbReference type="PANTHER" id="PTHR20882">
    <property type="entry name" value="CYTOPLASMIC TRNA 2-THIOLATION PROTEIN 2"/>
    <property type="match status" value="1"/>
</dbReference>
<comment type="pathway">
    <text evidence="3">tRNA modification; 5-methoxycarbonylmethyl-2-thiouridine-tRNA biosynthesis.</text>
</comment>
<dbReference type="AlphaFoldDB" id="A0A2T0FHH5"/>
<reference evidence="5 6" key="1">
    <citation type="submission" date="2017-04" db="EMBL/GenBank/DDBJ databases">
        <title>Genome sequencing of [Candida] sorbophila.</title>
        <authorList>
            <person name="Ahn J.O."/>
        </authorList>
    </citation>
    <scope>NUCLEOTIDE SEQUENCE [LARGE SCALE GENOMIC DNA]</scope>
    <source>
        <strain evidence="5 6">DS02</strain>
    </source>
</reference>